<feature type="domain" description="Tripartite ATP-independent periplasmic transporters DctQ component" evidence="10">
    <location>
        <begin position="18"/>
        <end position="145"/>
    </location>
</feature>
<comment type="caution">
    <text evidence="11">The sequence shown here is derived from an EMBL/GenBank/DDBJ whole genome shotgun (WGS) entry which is preliminary data.</text>
</comment>
<keyword evidence="3" id="KW-1003">Cell membrane</keyword>
<evidence type="ECO:0000256" key="4">
    <source>
        <dbReference type="ARBA" id="ARBA00022519"/>
    </source>
</evidence>
<evidence type="ECO:0000313" key="11">
    <source>
        <dbReference type="EMBL" id="KKB64799.1"/>
    </source>
</evidence>
<dbReference type="PATRIC" id="fig|28092.6.peg.1114"/>
<evidence type="ECO:0000256" key="5">
    <source>
        <dbReference type="ARBA" id="ARBA00022692"/>
    </source>
</evidence>
<dbReference type="InterPro" id="IPR007387">
    <property type="entry name" value="TRAP_DctQ"/>
</dbReference>
<evidence type="ECO:0000256" key="1">
    <source>
        <dbReference type="ARBA" id="ARBA00004429"/>
    </source>
</evidence>
<evidence type="ECO:0000256" key="6">
    <source>
        <dbReference type="ARBA" id="ARBA00022989"/>
    </source>
</evidence>
<dbReference type="GO" id="GO:0022857">
    <property type="term" value="F:transmembrane transporter activity"/>
    <property type="evidence" value="ECO:0007669"/>
    <property type="project" value="UniProtKB-UniRule"/>
</dbReference>
<dbReference type="EMBL" id="LAQU01000003">
    <property type="protein sequence ID" value="KKB64799.1"/>
    <property type="molecule type" value="Genomic_DNA"/>
</dbReference>
<keyword evidence="2 9" id="KW-0813">Transport</keyword>
<keyword evidence="5 9" id="KW-0812">Transmembrane</keyword>
<protein>
    <recommendedName>
        <fullName evidence="9">TRAP transporter small permease protein</fullName>
    </recommendedName>
</protein>
<comment type="similarity">
    <text evidence="8 9">Belongs to the TRAP transporter small permease family.</text>
</comment>
<keyword evidence="4 9" id="KW-0997">Cell inner membrane</keyword>
<reference evidence="11 12" key="1">
    <citation type="submission" date="2015-03" db="EMBL/GenBank/DDBJ databases">
        <title>Draft Genome Sequence of Burkholderia andropogonis type strain ICMP2807, isolated from Sorghum bicolor.</title>
        <authorList>
            <person name="Lopes-Santos L."/>
            <person name="Castro D.B."/>
            <person name="Ottoboni L.M."/>
            <person name="Park D."/>
            <person name="Weirc B.S."/>
            <person name="Destefano S.A."/>
        </authorList>
    </citation>
    <scope>NUCLEOTIDE SEQUENCE [LARGE SCALE GENOMIC DNA]</scope>
    <source>
        <strain evidence="11 12">ICMP2807</strain>
    </source>
</reference>
<dbReference type="AlphaFoldDB" id="A0A0F5K4J9"/>
<evidence type="ECO:0000256" key="2">
    <source>
        <dbReference type="ARBA" id="ARBA00022448"/>
    </source>
</evidence>
<name>A0A0F5K4J9_9BURK</name>
<keyword evidence="12" id="KW-1185">Reference proteome</keyword>
<gene>
    <name evidence="11" type="ORF">WM40_04705</name>
</gene>
<dbReference type="InterPro" id="IPR055348">
    <property type="entry name" value="DctQ"/>
</dbReference>
<sequence length="158" mass="16930">MDRVLSVIGVIAFLVTLGSTLCGVIARYFHVPGFEWSFEVAGIAFIWVTFIGAAVAEKNNQNVHFDGVLSQFSASWQRRLAIVGALMLLLVSVWLVASGIAFGQRAGSVHTSVLGLPGWVTITALLVSAIALAIFALLRLFAQWRVAFSSTASDGHHS</sequence>
<proteinExistence type="inferred from homology"/>
<dbReference type="GO" id="GO:0005886">
    <property type="term" value="C:plasma membrane"/>
    <property type="evidence" value="ECO:0007669"/>
    <property type="project" value="UniProtKB-SubCell"/>
</dbReference>
<evidence type="ECO:0000256" key="7">
    <source>
        <dbReference type="ARBA" id="ARBA00023136"/>
    </source>
</evidence>
<dbReference type="STRING" id="28092.WM40_04705"/>
<feature type="transmembrane region" description="Helical" evidence="9">
    <location>
        <begin position="80"/>
        <end position="102"/>
    </location>
</feature>
<evidence type="ECO:0000313" key="12">
    <source>
        <dbReference type="Proteomes" id="UP000033618"/>
    </source>
</evidence>
<accession>A0A0F5K4J9</accession>
<feature type="transmembrane region" description="Helical" evidence="9">
    <location>
        <begin position="7"/>
        <end position="30"/>
    </location>
</feature>
<dbReference type="Proteomes" id="UP000033618">
    <property type="component" value="Unassembled WGS sequence"/>
</dbReference>
<comment type="function">
    <text evidence="9">Part of the tripartite ATP-independent periplasmic (TRAP) transport system.</text>
</comment>
<evidence type="ECO:0000256" key="9">
    <source>
        <dbReference type="RuleBase" id="RU369079"/>
    </source>
</evidence>
<organism evidence="11 12">
    <name type="scientific">Robbsia andropogonis</name>
    <dbReference type="NCBI Taxonomy" id="28092"/>
    <lineage>
        <taxon>Bacteria</taxon>
        <taxon>Pseudomonadati</taxon>
        <taxon>Pseudomonadota</taxon>
        <taxon>Betaproteobacteria</taxon>
        <taxon>Burkholderiales</taxon>
        <taxon>Burkholderiaceae</taxon>
        <taxon>Robbsia</taxon>
    </lineage>
</organism>
<evidence type="ECO:0000256" key="3">
    <source>
        <dbReference type="ARBA" id="ARBA00022475"/>
    </source>
</evidence>
<comment type="subunit">
    <text evidence="9">The complex comprises the extracytoplasmic solute receptor protein and the two transmembrane proteins.</text>
</comment>
<comment type="subcellular location">
    <subcellularLocation>
        <location evidence="1 9">Cell inner membrane</location>
        <topology evidence="1 9">Multi-pass membrane protein</topology>
    </subcellularLocation>
</comment>
<evidence type="ECO:0000259" key="10">
    <source>
        <dbReference type="Pfam" id="PF04290"/>
    </source>
</evidence>
<keyword evidence="7 9" id="KW-0472">Membrane</keyword>
<feature type="transmembrane region" description="Helical" evidence="9">
    <location>
        <begin position="122"/>
        <end position="142"/>
    </location>
</feature>
<feature type="transmembrane region" description="Helical" evidence="9">
    <location>
        <begin position="36"/>
        <end position="56"/>
    </location>
</feature>
<keyword evidence="6 9" id="KW-1133">Transmembrane helix</keyword>
<dbReference type="Pfam" id="PF04290">
    <property type="entry name" value="DctQ"/>
    <property type="match status" value="1"/>
</dbReference>
<dbReference type="PANTHER" id="PTHR35011">
    <property type="entry name" value="2,3-DIKETO-L-GULONATE TRAP TRANSPORTER SMALL PERMEASE PROTEIN YIAM"/>
    <property type="match status" value="1"/>
</dbReference>
<evidence type="ECO:0000256" key="8">
    <source>
        <dbReference type="ARBA" id="ARBA00038436"/>
    </source>
</evidence>